<gene>
    <name evidence="6" type="ORF">DFH08DRAFT_1029987</name>
</gene>
<dbReference type="PANTHER" id="PTHR17453:SF0">
    <property type="entry name" value="SIGNAL RECOGNITION PARTICLE 19 KDA PROTEIN"/>
    <property type="match status" value="1"/>
</dbReference>
<dbReference type="Proteomes" id="UP001218218">
    <property type="component" value="Unassembled WGS sequence"/>
</dbReference>
<accession>A0AAD6ZH02</accession>
<keyword evidence="4" id="KW-0687">Ribonucleoprotein</keyword>
<evidence type="ECO:0000256" key="4">
    <source>
        <dbReference type="ARBA" id="ARBA00023274"/>
    </source>
</evidence>
<keyword evidence="3" id="KW-0733">Signal recognition particle</keyword>
<dbReference type="GO" id="GO:0006617">
    <property type="term" value="P:SRP-dependent cotranslational protein targeting to membrane, signal sequence recognition"/>
    <property type="evidence" value="ECO:0007669"/>
    <property type="project" value="TreeGrafter"/>
</dbReference>
<dbReference type="Gene3D" id="3.30.56.30">
    <property type="entry name" value="Signal recognition particle, SRP19-like subunit"/>
    <property type="match status" value="1"/>
</dbReference>
<feature type="compositionally biased region" description="Low complexity" evidence="5">
    <location>
        <begin position="194"/>
        <end position="207"/>
    </location>
</feature>
<dbReference type="InterPro" id="IPR036521">
    <property type="entry name" value="SRP19-like_sf"/>
</dbReference>
<evidence type="ECO:0000256" key="5">
    <source>
        <dbReference type="SAM" id="MobiDB-lite"/>
    </source>
</evidence>
<organism evidence="6 7">
    <name type="scientific">Mycena albidolilacea</name>
    <dbReference type="NCBI Taxonomy" id="1033008"/>
    <lineage>
        <taxon>Eukaryota</taxon>
        <taxon>Fungi</taxon>
        <taxon>Dikarya</taxon>
        <taxon>Basidiomycota</taxon>
        <taxon>Agaricomycotina</taxon>
        <taxon>Agaricomycetes</taxon>
        <taxon>Agaricomycetidae</taxon>
        <taxon>Agaricales</taxon>
        <taxon>Marasmiineae</taxon>
        <taxon>Mycenaceae</taxon>
        <taxon>Mycena</taxon>
    </lineage>
</organism>
<evidence type="ECO:0000256" key="1">
    <source>
        <dbReference type="ARBA" id="ARBA00004496"/>
    </source>
</evidence>
<evidence type="ECO:0000313" key="6">
    <source>
        <dbReference type="EMBL" id="KAJ7322919.1"/>
    </source>
</evidence>
<evidence type="ECO:0000256" key="2">
    <source>
        <dbReference type="ARBA" id="ARBA00022490"/>
    </source>
</evidence>
<feature type="compositionally biased region" description="Low complexity" evidence="5">
    <location>
        <begin position="272"/>
        <end position="287"/>
    </location>
</feature>
<keyword evidence="2" id="KW-0963">Cytoplasm</keyword>
<comment type="subcellular location">
    <subcellularLocation>
        <location evidence="1">Cytoplasm</location>
    </subcellularLocation>
</comment>
<protein>
    <submittedName>
        <fullName evidence="6">Signal recognition particle, SRP19 subunit</fullName>
    </submittedName>
</protein>
<feature type="compositionally biased region" description="Acidic residues" evidence="5">
    <location>
        <begin position="8"/>
        <end position="17"/>
    </location>
</feature>
<dbReference type="SUPFAM" id="SSF69695">
    <property type="entry name" value="SRP19"/>
    <property type="match status" value="1"/>
</dbReference>
<dbReference type="EMBL" id="JARIHO010000048">
    <property type="protein sequence ID" value="KAJ7322919.1"/>
    <property type="molecule type" value="Genomic_DNA"/>
</dbReference>
<sequence>MSRRAAIVEEEFDDDTDLPLPSHPLPNTGTIGPLLQELNISDDEFDPHPNQRAGPASPPSAQPTFRVPPGYDIKDSVTDLTPYKNWTCIYPIYIDAKRAYGTGQRRVPREHAVWWPLSKDIADASTALGLAVLHEVQKSHPRDWENPGRVRVQWKKDGRLLNPVIRTKKILLQSIAARIQLTKPQSKPVPPFHSSRTAASASPSPSSTAPPPTPGKGKQASAPAPKKPSTGARPAPAPAQPPQPHPPLNARVSPYSPALATGMLVDAVKAGMAAQAEAAAAPAPGTPGLQGAGGAQKGKRKVVRVRG</sequence>
<dbReference type="AlphaFoldDB" id="A0AAD6ZH02"/>
<dbReference type="Pfam" id="PF01922">
    <property type="entry name" value="SRP19"/>
    <property type="match status" value="1"/>
</dbReference>
<feature type="region of interest" description="Disordered" evidence="5">
    <location>
        <begin position="1"/>
        <end position="64"/>
    </location>
</feature>
<dbReference type="GO" id="GO:0008312">
    <property type="term" value="F:7S RNA binding"/>
    <property type="evidence" value="ECO:0007669"/>
    <property type="project" value="InterPro"/>
</dbReference>
<evidence type="ECO:0000256" key="3">
    <source>
        <dbReference type="ARBA" id="ARBA00023135"/>
    </source>
</evidence>
<feature type="compositionally biased region" description="Basic residues" evidence="5">
    <location>
        <begin position="297"/>
        <end position="307"/>
    </location>
</feature>
<reference evidence="6" key="1">
    <citation type="submission" date="2023-03" db="EMBL/GenBank/DDBJ databases">
        <title>Massive genome expansion in bonnet fungi (Mycena s.s.) driven by repeated elements and novel gene families across ecological guilds.</title>
        <authorList>
            <consortium name="Lawrence Berkeley National Laboratory"/>
            <person name="Harder C.B."/>
            <person name="Miyauchi S."/>
            <person name="Viragh M."/>
            <person name="Kuo A."/>
            <person name="Thoen E."/>
            <person name="Andreopoulos B."/>
            <person name="Lu D."/>
            <person name="Skrede I."/>
            <person name="Drula E."/>
            <person name="Henrissat B."/>
            <person name="Morin E."/>
            <person name="Kohler A."/>
            <person name="Barry K."/>
            <person name="LaButti K."/>
            <person name="Morin E."/>
            <person name="Salamov A."/>
            <person name="Lipzen A."/>
            <person name="Mereny Z."/>
            <person name="Hegedus B."/>
            <person name="Baldrian P."/>
            <person name="Stursova M."/>
            <person name="Weitz H."/>
            <person name="Taylor A."/>
            <person name="Grigoriev I.V."/>
            <person name="Nagy L.G."/>
            <person name="Martin F."/>
            <person name="Kauserud H."/>
        </authorList>
    </citation>
    <scope>NUCLEOTIDE SEQUENCE</scope>
    <source>
        <strain evidence="6">CBHHK002</strain>
    </source>
</reference>
<keyword evidence="7" id="KW-1185">Reference proteome</keyword>
<name>A0AAD6ZH02_9AGAR</name>
<dbReference type="InterPro" id="IPR002778">
    <property type="entry name" value="Signal_recog_particle_SRP19"/>
</dbReference>
<dbReference type="PANTHER" id="PTHR17453">
    <property type="entry name" value="SIGNAL RECOGNITION PARTICLE 19 KD PROTEIN"/>
    <property type="match status" value="1"/>
</dbReference>
<feature type="compositionally biased region" description="Pro residues" evidence="5">
    <location>
        <begin position="235"/>
        <end position="247"/>
    </location>
</feature>
<comment type="caution">
    <text evidence="6">The sequence shown here is derived from an EMBL/GenBank/DDBJ whole genome shotgun (WGS) entry which is preliminary data.</text>
</comment>
<evidence type="ECO:0000313" key="7">
    <source>
        <dbReference type="Proteomes" id="UP001218218"/>
    </source>
</evidence>
<dbReference type="GO" id="GO:0005786">
    <property type="term" value="C:signal recognition particle, endoplasmic reticulum targeting"/>
    <property type="evidence" value="ECO:0007669"/>
    <property type="project" value="UniProtKB-KW"/>
</dbReference>
<feature type="region of interest" description="Disordered" evidence="5">
    <location>
        <begin position="272"/>
        <end position="307"/>
    </location>
</feature>
<proteinExistence type="predicted"/>
<feature type="region of interest" description="Disordered" evidence="5">
    <location>
        <begin position="183"/>
        <end position="254"/>
    </location>
</feature>